<evidence type="ECO:0000256" key="1">
    <source>
        <dbReference type="ARBA" id="ARBA00023125"/>
    </source>
</evidence>
<organism evidence="4 5">
    <name type="scientific">Paractinoplanes globisporus</name>
    <dbReference type="NCBI Taxonomy" id="113565"/>
    <lineage>
        <taxon>Bacteria</taxon>
        <taxon>Bacillati</taxon>
        <taxon>Actinomycetota</taxon>
        <taxon>Actinomycetes</taxon>
        <taxon>Micromonosporales</taxon>
        <taxon>Micromonosporaceae</taxon>
        <taxon>Paractinoplanes</taxon>
    </lineage>
</organism>
<dbReference type="InterPro" id="IPR009057">
    <property type="entry name" value="Homeodomain-like_sf"/>
</dbReference>
<gene>
    <name evidence="4" type="ORF">ACFY35_36035</name>
</gene>
<feature type="DNA-binding region" description="H-T-H motif" evidence="2">
    <location>
        <begin position="25"/>
        <end position="44"/>
    </location>
</feature>
<dbReference type="RefSeq" id="WP_020517459.1">
    <property type="nucleotide sequence ID" value="NZ_JBIAZU010000006.1"/>
</dbReference>
<evidence type="ECO:0000313" key="4">
    <source>
        <dbReference type="EMBL" id="MFF5294883.1"/>
    </source>
</evidence>
<name>A0ABW6WNK7_9ACTN</name>
<comment type="caution">
    <text evidence="4">The sequence shown here is derived from an EMBL/GenBank/DDBJ whole genome shotgun (WGS) entry which is preliminary data.</text>
</comment>
<dbReference type="InterPro" id="IPR041583">
    <property type="entry name" value="TetR_C_31"/>
</dbReference>
<dbReference type="SUPFAM" id="SSF46689">
    <property type="entry name" value="Homeodomain-like"/>
    <property type="match status" value="1"/>
</dbReference>
<dbReference type="PROSITE" id="PS50977">
    <property type="entry name" value="HTH_TETR_2"/>
    <property type="match status" value="1"/>
</dbReference>
<sequence length="189" mass="20540">MGNRREELLDAAIAVLGEGGMHGLTHRRVDAAASAPAGSASNHFRTREALLDAVVMRFAERERRNWEAMAGQLRPVAPEELAGALVRFAHAATGEHRALTLARYAILIEAGIQPGLRARLLSTGAGVNAWFIAWLRLAGSSDPQRHAPIIMNHWTGLVLHELAIPDPAFDPTEQITTLVTHLLRSEVTT</sequence>
<dbReference type="Pfam" id="PF00440">
    <property type="entry name" value="TetR_N"/>
    <property type="match status" value="1"/>
</dbReference>
<evidence type="ECO:0000256" key="2">
    <source>
        <dbReference type="PROSITE-ProRule" id="PRU00335"/>
    </source>
</evidence>
<reference evidence="4 5" key="1">
    <citation type="submission" date="2024-10" db="EMBL/GenBank/DDBJ databases">
        <title>The Natural Products Discovery Center: Release of the First 8490 Sequenced Strains for Exploring Actinobacteria Biosynthetic Diversity.</title>
        <authorList>
            <person name="Kalkreuter E."/>
            <person name="Kautsar S.A."/>
            <person name="Yang D."/>
            <person name="Bader C.D."/>
            <person name="Teijaro C.N."/>
            <person name="Fluegel L."/>
            <person name="Davis C.M."/>
            <person name="Simpson J.R."/>
            <person name="Lauterbach L."/>
            <person name="Steele A.D."/>
            <person name="Gui C."/>
            <person name="Meng S."/>
            <person name="Li G."/>
            <person name="Viehrig K."/>
            <person name="Ye F."/>
            <person name="Su P."/>
            <person name="Kiefer A.F."/>
            <person name="Nichols A."/>
            <person name="Cepeda A.J."/>
            <person name="Yan W."/>
            <person name="Fan B."/>
            <person name="Jiang Y."/>
            <person name="Adhikari A."/>
            <person name="Zheng C.-J."/>
            <person name="Schuster L."/>
            <person name="Cowan T.M."/>
            <person name="Smanski M.J."/>
            <person name="Chevrette M.G."/>
            <person name="De Carvalho L.P.S."/>
            <person name="Shen B."/>
        </authorList>
    </citation>
    <scope>NUCLEOTIDE SEQUENCE [LARGE SCALE GENOMIC DNA]</scope>
    <source>
        <strain evidence="4 5">NPDC000087</strain>
    </source>
</reference>
<keyword evidence="5" id="KW-1185">Reference proteome</keyword>
<dbReference type="InterPro" id="IPR001647">
    <property type="entry name" value="HTH_TetR"/>
</dbReference>
<evidence type="ECO:0000313" key="5">
    <source>
        <dbReference type="Proteomes" id="UP001602245"/>
    </source>
</evidence>
<dbReference type="Pfam" id="PF17940">
    <property type="entry name" value="TetR_C_31"/>
    <property type="match status" value="1"/>
</dbReference>
<accession>A0ABW6WNK7</accession>
<keyword evidence="1 2" id="KW-0238">DNA-binding</keyword>
<dbReference type="EMBL" id="JBIAZU010000006">
    <property type="protein sequence ID" value="MFF5294883.1"/>
    <property type="molecule type" value="Genomic_DNA"/>
</dbReference>
<dbReference type="Proteomes" id="UP001602245">
    <property type="component" value="Unassembled WGS sequence"/>
</dbReference>
<dbReference type="Gene3D" id="1.10.357.10">
    <property type="entry name" value="Tetracycline Repressor, domain 2"/>
    <property type="match status" value="1"/>
</dbReference>
<protein>
    <submittedName>
        <fullName evidence="4">TetR/AcrR family transcriptional regulator</fullName>
    </submittedName>
</protein>
<proteinExistence type="predicted"/>
<evidence type="ECO:0000259" key="3">
    <source>
        <dbReference type="PROSITE" id="PS50977"/>
    </source>
</evidence>
<feature type="domain" description="HTH tetR-type" evidence="3">
    <location>
        <begin position="2"/>
        <end position="62"/>
    </location>
</feature>